<dbReference type="SUPFAM" id="SSF51391">
    <property type="entry name" value="Thiamin phosphate synthase"/>
    <property type="match status" value="1"/>
</dbReference>
<evidence type="ECO:0000313" key="5">
    <source>
        <dbReference type="Proteomes" id="UP000823597"/>
    </source>
</evidence>
<sequence>MDFLLTIITLPDFFDGETDCIERLFDTGLESLHLRKPGCSEPEMRQLIESIAPKYRRRLIIHSHFHLADEYGLNGIHLNSSYDGIPKGFEKMTVGRSCHSVSEASHYGGICDYVFLSPVFDSISKQGYRSAFSLPELSGAFKNGTLGDNVIALGGINGDNIIRLVETGFAGAAMLGYIWENPVGNFLKIKNLLQ</sequence>
<dbReference type="EMBL" id="JADIME010000052">
    <property type="protein sequence ID" value="MBO8465373.1"/>
    <property type="molecule type" value="Genomic_DNA"/>
</dbReference>
<keyword evidence="2" id="KW-0784">Thiamine biosynthesis</keyword>
<comment type="pathway">
    <text evidence="1">Cofactor biosynthesis; thiamine diphosphate biosynthesis.</text>
</comment>
<evidence type="ECO:0000256" key="1">
    <source>
        <dbReference type="ARBA" id="ARBA00004948"/>
    </source>
</evidence>
<name>A0A9D9I575_9BACT</name>
<proteinExistence type="predicted"/>
<evidence type="ECO:0000313" key="4">
    <source>
        <dbReference type="EMBL" id="MBO8465373.1"/>
    </source>
</evidence>
<organism evidence="4 5">
    <name type="scientific">Candidatus Merdivivens pullistercoris</name>
    <dbReference type="NCBI Taxonomy" id="2840873"/>
    <lineage>
        <taxon>Bacteria</taxon>
        <taxon>Pseudomonadati</taxon>
        <taxon>Bacteroidota</taxon>
        <taxon>Bacteroidia</taxon>
        <taxon>Bacteroidales</taxon>
        <taxon>Muribaculaceae</taxon>
        <taxon>Muribaculaceae incertae sedis</taxon>
        <taxon>Candidatus Merdivivens</taxon>
    </lineage>
</organism>
<dbReference type="Pfam" id="PF02581">
    <property type="entry name" value="TMP-TENI"/>
    <property type="match status" value="1"/>
</dbReference>
<evidence type="ECO:0000256" key="2">
    <source>
        <dbReference type="ARBA" id="ARBA00022977"/>
    </source>
</evidence>
<dbReference type="AlphaFoldDB" id="A0A9D9I575"/>
<reference evidence="4" key="1">
    <citation type="submission" date="2020-10" db="EMBL/GenBank/DDBJ databases">
        <authorList>
            <person name="Gilroy R."/>
        </authorList>
    </citation>
    <scope>NUCLEOTIDE SEQUENCE</scope>
    <source>
        <strain evidence="4">10037</strain>
    </source>
</reference>
<dbReference type="Proteomes" id="UP000823597">
    <property type="component" value="Unassembled WGS sequence"/>
</dbReference>
<dbReference type="PANTHER" id="PTHR20857:SF15">
    <property type="entry name" value="THIAMINE-PHOSPHATE SYNTHASE"/>
    <property type="match status" value="1"/>
</dbReference>
<dbReference type="PANTHER" id="PTHR20857">
    <property type="entry name" value="THIAMINE-PHOSPHATE PYROPHOSPHORYLASE"/>
    <property type="match status" value="1"/>
</dbReference>
<dbReference type="InterPro" id="IPR022998">
    <property type="entry name" value="ThiamineP_synth_TenI"/>
</dbReference>
<dbReference type="GO" id="GO:0004789">
    <property type="term" value="F:thiamine-phosphate diphosphorylase activity"/>
    <property type="evidence" value="ECO:0007669"/>
    <property type="project" value="TreeGrafter"/>
</dbReference>
<reference evidence="4" key="2">
    <citation type="journal article" date="2021" name="PeerJ">
        <title>Extensive microbial diversity within the chicken gut microbiome revealed by metagenomics and culture.</title>
        <authorList>
            <person name="Gilroy R."/>
            <person name="Ravi A."/>
            <person name="Getino M."/>
            <person name="Pursley I."/>
            <person name="Horton D.L."/>
            <person name="Alikhan N.F."/>
            <person name="Baker D."/>
            <person name="Gharbi K."/>
            <person name="Hall N."/>
            <person name="Watson M."/>
            <person name="Adriaenssens E.M."/>
            <person name="Foster-Nyarko E."/>
            <person name="Jarju S."/>
            <person name="Secka A."/>
            <person name="Antonio M."/>
            <person name="Oren A."/>
            <person name="Chaudhuri R.R."/>
            <person name="La Ragione R."/>
            <person name="Hildebrand F."/>
            <person name="Pallen M.J."/>
        </authorList>
    </citation>
    <scope>NUCLEOTIDE SEQUENCE</scope>
    <source>
        <strain evidence="4">10037</strain>
    </source>
</reference>
<dbReference type="GO" id="GO:0009228">
    <property type="term" value="P:thiamine biosynthetic process"/>
    <property type="evidence" value="ECO:0007669"/>
    <property type="project" value="UniProtKB-KW"/>
</dbReference>
<comment type="caution">
    <text evidence="4">The sequence shown here is derived from an EMBL/GenBank/DDBJ whole genome shotgun (WGS) entry which is preliminary data.</text>
</comment>
<dbReference type="CDD" id="cd00564">
    <property type="entry name" value="TMP_TenI"/>
    <property type="match status" value="1"/>
</dbReference>
<dbReference type="GO" id="GO:0005737">
    <property type="term" value="C:cytoplasm"/>
    <property type="evidence" value="ECO:0007669"/>
    <property type="project" value="TreeGrafter"/>
</dbReference>
<gene>
    <name evidence="4" type="ORF">IAB93_05175</name>
</gene>
<feature type="domain" description="Thiamine phosphate synthase/TenI" evidence="3">
    <location>
        <begin position="17"/>
        <end position="175"/>
    </location>
</feature>
<evidence type="ECO:0000259" key="3">
    <source>
        <dbReference type="Pfam" id="PF02581"/>
    </source>
</evidence>
<dbReference type="Gene3D" id="3.20.20.70">
    <property type="entry name" value="Aldolase class I"/>
    <property type="match status" value="1"/>
</dbReference>
<accession>A0A9D9I575</accession>
<dbReference type="InterPro" id="IPR036206">
    <property type="entry name" value="ThiamineP_synth_sf"/>
</dbReference>
<protein>
    <submittedName>
        <fullName evidence="4">Thiamine phosphate synthase</fullName>
    </submittedName>
</protein>
<dbReference type="InterPro" id="IPR013785">
    <property type="entry name" value="Aldolase_TIM"/>
</dbReference>